<name>A0A445BZL2_ARAHY</name>
<evidence type="ECO:0000313" key="2">
    <source>
        <dbReference type="EMBL" id="RYR44072.1"/>
    </source>
</evidence>
<dbReference type="InterPro" id="IPR023393">
    <property type="entry name" value="START-like_dom_sf"/>
</dbReference>
<dbReference type="PANTHER" id="PTHR31907">
    <property type="entry name" value="MLP-LIKE PROTEIN 423"/>
    <property type="match status" value="1"/>
</dbReference>
<accession>A0A445BZL2</accession>
<dbReference type="Pfam" id="PF00407">
    <property type="entry name" value="Bet_v_1"/>
    <property type="match status" value="1"/>
</dbReference>
<dbReference type="SMART" id="SM01037">
    <property type="entry name" value="Bet_v_1"/>
    <property type="match status" value="2"/>
</dbReference>
<gene>
    <name evidence="2" type="ORF">Ahy_A08g040444</name>
</gene>
<reference evidence="2 3" key="1">
    <citation type="submission" date="2019-01" db="EMBL/GenBank/DDBJ databases">
        <title>Sequencing of cultivated peanut Arachis hypogaea provides insights into genome evolution and oil improvement.</title>
        <authorList>
            <person name="Chen X."/>
        </authorList>
    </citation>
    <scope>NUCLEOTIDE SEQUENCE [LARGE SCALE GENOMIC DNA]</scope>
    <source>
        <strain evidence="3">cv. Fuhuasheng</strain>
        <tissue evidence="2">Leaves</tissue>
    </source>
</reference>
<dbReference type="InterPro" id="IPR000916">
    <property type="entry name" value="Bet_v_I/MLP"/>
</dbReference>
<protein>
    <recommendedName>
        <fullName evidence="1">Bet v I/Major latex protein domain-containing protein</fullName>
    </recommendedName>
</protein>
<dbReference type="SUPFAM" id="SSF55961">
    <property type="entry name" value="Bet v1-like"/>
    <property type="match status" value="2"/>
</dbReference>
<comment type="caution">
    <text evidence="2">The sequence shown here is derived from an EMBL/GenBank/DDBJ whole genome shotgun (WGS) entry which is preliminary data.</text>
</comment>
<dbReference type="STRING" id="3818.A0A445BZL2"/>
<feature type="domain" description="Bet v I/Major latex protein" evidence="1">
    <location>
        <begin position="147"/>
        <end position="235"/>
    </location>
</feature>
<keyword evidence="3" id="KW-1185">Reference proteome</keyword>
<organism evidence="2 3">
    <name type="scientific">Arachis hypogaea</name>
    <name type="common">Peanut</name>
    <dbReference type="NCBI Taxonomy" id="3818"/>
    <lineage>
        <taxon>Eukaryota</taxon>
        <taxon>Viridiplantae</taxon>
        <taxon>Streptophyta</taxon>
        <taxon>Embryophyta</taxon>
        <taxon>Tracheophyta</taxon>
        <taxon>Spermatophyta</taxon>
        <taxon>Magnoliopsida</taxon>
        <taxon>eudicotyledons</taxon>
        <taxon>Gunneridae</taxon>
        <taxon>Pentapetalae</taxon>
        <taxon>rosids</taxon>
        <taxon>fabids</taxon>
        <taxon>Fabales</taxon>
        <taxon>Fabaceae</taxon>
        <taxon>Papilionoideae</taxon>
        <taxon>50 kb inversion clade</taxon>
        <taxon>dalbergioids sensu lato</taxon>
        <taxon>Dalbergieae</taxon>
        <taxon>Pterocarpus clade</taxon>
        <taxon>Arachis</taxon>
    </lineage>
</organism>
<dbReference type="AlphaFoldDB" id="A0A445BZL2"/>
<dbReference type="EMBL" id="SDMP01000008">
    <property type="protein sequence ID" value="RYR44072.1"/>
    <property type="molecule type" value="Genomic_DNA"/>
</dbReference>
<dbReference type="InterPro" id="IPR051761">
    <property type="entry name" value="MLP-like_ligand-binding"/>
</dbReference>
<evidence type="ECO:0000313" key="3">
    <source>
        <dbReference type="Proteomes" id="UP000289738"/>
    </source>
</evidence>
<evidence type="ECO:0000259" key="1">
    <source>
        <dbReference type="SMART" id="SM01037"/>
    </source>
</evidence>
<dbReference type="Proteomes" id="UP000289738">
    <property type="component" value="Chromosome A08"/>
</dbReference>
<proteinExistence type="predicted"/>
<sequence length="237" mass="27237">MALTGKLSTESAIQSPASKFFDLLAKKLHHVQNVCERVHAGKLHEGDDWHSVGGSVKHWTYVIDGKVITSKETIESIDGQNKIVVFKLFDGDIDQRYKTFKIIFQVIENNNGSGSAKWTVEYEKVNDDVEAPYGYMEYFDNFTLKDGKVTTSKEIIESIDEKNKIVIFKLFDGDIDQRYKVFKVIFQVIENNNGSGSAKWTVEYEKVNDDVEAPYGYMEYFDKFTKDIDSDGSRKFW</sequence>
<dbReference type="GO" id="GO:0006952">
    <property type="term" value="P:defense response"/>
    <property type="evidence" value="ECO:0007669"/>
    <property type="project" value="InterPro"/>
</dbReference>
<feature type="domain" description="Bet v I/Major latex protein" evidence="1">
    <location>
        <begin position="2"/>
        <end position="146"/>
    </location>
</feature>
<dbReference type="Gene3D" id="3.30.530.20">
    <property type="match status" value="2"/>
</dbReference>